<protein>
    <submittedName>
        <fullName evidence="2">Alpha/beta hydrolase</fullName>
    </submittedName>
</protein>
<dbReference type="OrthoDB" id="9773549at2"/>
<evidence type="ECO:0000259" key="1">
    <source>
        <dbReference type="Pfam" id="PF12697"/>
    </source>
</evidence>
<name>A0A4Q9KBZ2_9ACTN</name>
<reference evidence="2 3" key="1">
    <citation type="submission" date="2019-01" db="EMBL/GenBank/DDBJ databases">
        <title>Lactibacter flavus gen. nov., sp. nov., a novel bacterium of the family Propionibacteriaceae isolated from raw milk and dairy products.</title>
        <authorList>
            <person name="Huptas C."/>
            <person name="Wenning M."/>
            <person name="Breitenwieser F."/>
            <person name="Doll E."/>
            <person name="Von Neubeck M."/>
            <person name="Busse H.-J."/>
            <person name="Scherer S."/>
        </authorList>
    </citation>
    <scope>NUCLEOTIDE SEQUENCE [LARGE SCALE GENOMIC DNA]</scope>
    <source>
        <strain evidence="2 3">KCTC 33808</strain>
    </source>
</reference>
<evidence type="ECO:0000313" key="2">
    <source>
        <dbReference type="EMBL" id="TBT83228.1"/>
    </source>
</evidence>
<dbReference type="InterPro" id="IPR029058">
    <property type="entry name" value="AB_hydrolase_fold"/>
</dbReference>
<evidence type="ECO:0000313" key="3">
    <source>
        <dbReference type="Proteomes" id="UP000292373"/>
    </source>
</evidence>
<sequence length="238" mass="24771">MRIVLIPGLWLDGSAWDAVLPGLRAAGHDPVAVTLPGQGDGAVSATLEDQLDAVLAAIDRVSGPVEAPSARSGSRGVLVVGHSAASTLAWLAADRRRAQVAKVALVGGMPQADGAAYMPFFEPADGVVTFPGWEAFAGPDSDDLTPEHRAAFAAASHPVPEAVVTGIVRYTDARRHEVPVVMVCPEYSPDDAKAWLEAGEIPELTPAQHLTYADIDSGHWPMFSAPDALASLIASLAD</sequence>
<feature type="domain" description="AB hydrolase-1" evidence="1">
    <location>
        <begin position="3"/>
        <end position="231"/>
    </location>
</feature>
<gene>
    <name evidence="2" type="ORF">ET989_12195</name>
</gene>
<organism evidence="2 3">
    <name type="scientific">Propioniciclava sinopodophylli</name>
    <dbReference type="NCBI Taxonomy" id="1837344"/>
    <lineage>
        <taxon>Bacteria</taxon>
        <taxon>Bacillati</taxon>
        <taxon>Actinomycetota</taxon>
        <taxon>Actinomycetes</taxon>
        <taxon>Propionibacteriales</taxon>
        <taxon>Propionibacteriaceae</taxon>
        <taxon>Propioniciclava</taxon>
    </lineage>
</organism>
<comment type="caution">
    <text evidence="2">The sequence shown here is derived from an EMBL/GenBank/DDBJ whole genome shotgun (WGS) entry which is preliminary data.</text>
</comment>
<dbReference type="GO" id="GO:0016787">
    <property type="term" value="F:hydrolase activity"/>
    <property type="evidence" value="ECO:0007669"/>
    <property type="project" value="UniProtKB-KW"/>
</dbReference>
<dbReference type="Gene3D" id="3.40.50.1820">
    <property type="entry name" value="alpha/beta hydrolase"/>
    <property type="match status" value="1"/>
</dbReference>
<dbReference type="Pfam" id="PF12697">
    <property type="entry name" value="Abhydrolase_6"/>
    <property type="match status" value="1"/>
</dbReference>
<dbReference type="InterPro" id="IPR000073">
    <property type="entry name" value="AB_hydrolase_1"/>
</dbReference>
<dbReference type="EMBL" id="SDMQ01000013">
    <property type="protein sequence ID" value="TBT83228.1"/>
    <property type="molecule type" value="Genomic_DNA"/>
</dbReference>
<accession>A0A4Q9KBZ2</accession>
<dbReference type="SUPFAM" id="SSF53474">
    <property type="entry name" value="alpha/beta-Hydrolases"/>
    <property type="match status" value="1"/>
</dbReference>
<proteinExistence type="predicted"/>
<dbReference type="Proteomes" id="UP000292373">
    <property type="component" value="Unassembled WGS sequence"/>
</dbReference>
<dbReference type="AlphaFoldDB" id="A0A4Q9KBZ2"/>
<keyword evidence="2" id="KW-0378">Hydrolase</keyword>
<keyword evidence="3" id="KW-1185">Reference proteome</keyword>
<dbReference type="RefSeq" id="WP_131169367.1">
    <property type="nucleotide sequence ID" value="NZ_SDMQ01000013.1"/>
</dbReference>